<organism evidence="4 5">
    <name type="scientific">Malassezia nana</name>
    <dbReference type="NCBI Taxonomy" id="180528"/>
    <lineage>
        <taxon>Eukaryota</taxon>
        <taxon>Fungi</taxon>
        <taxon>Dikarya</taxon>
        <taxon>Basidiomycota</taxon>
        <taxon>Ustilaginomycotina</taxon>
        <taxon>Malasseziomycetes</taxon>
        <taxon>Malasseziales</taxon>
        <taxon>Malasseziaceae</taxon>
        <taxon>Malassezia</taxon>
    </lineage>
</organism>
<protein>
    <recommendedName>
        <fullName evidence="3">Up-regulated during septation protein 1 domain-containing protein</fullName>
    </recommendedName>
</protein>
<feature type="region of interest" description="Disordered" evidence="2">
    <location>
        <begin position="204"/>
        <end position="226"/>
    </location>
</feature>
<evidence type="ECO:0000256" key="2">
    <source>
        <dbReference type="SAM" id="MobiDB-lite"/>
    </source>
</evidence>
<feature type="coiled-coil region" evidence="1">
    <location>
        <begin position="294"/>
        <end position="360"/>
    </location>
</feature>
<gene>
    <name evidence="4" type="ORF">MNAN1_003183</name>
</gene>
<dbReference type="Pfam" id="PF15456">
    <property type="entry name" value="Uds1"/>
    <property type="match status" value="1"/>
</dbReference>
<keyword evidence="1" id="KW-0175">Coiled coil</keyword>
<feature type="domain" description="Up-regulated during septation protein 1" evidence="3">
    <location>
        <begin position="37"/>
        <end position="150"/>
    </location>
</feature>
<feature type="compositionally biased region" description="Pro residues" evidence="2">
    <location>
        <begin position="642"/>
        <end position="652"/>
    </location>
</feature>
<feature type="region of interest" description="Disordered" evidence="2">
    <location>
        <begin position="454"/>
        <end position="508"/>
    </location>
</feature>
<dbReference type="PANTHER" id="PTHR45615">
    <property type="entry name" value="MYOSIN HEAVY CHAIN, NON-MUSCLE"/>
    <property type="match status" value="1"/>
</dbReference>
<feature type="compositionally biased region" description="Basic and acidic residues" evidence="2">
    <location>
        <begin position="603"/>
        <end position="612"/>
    </location>
</feature>
<feature type="coiled-coil region" evidence="1">
    <location>
        <begin position="390"/>
        <end position="424"/>
    </location>
</feature>
<dbReference type="EMBL" id="CP119897">
    <property type="protein sequence ID" value="WFD28177.1"/>
    <property type="molecule type" value="Genomic_DNA"/>
</dbReference>
<dbReference type="PANTHER" id="PTHR45615:SF80">
    <property type="entry name" value="GRIP DOMAIN-CONTAINING PROTEIN"/>
    <property type="match status" value="1"/>
</dbReference>
<feature type="region of interest" description="Disordered" evidence="2">
    <location>
        <begin position="584"/>
        <end position="658"/>
    </location>
</feature>
<dbReference type="InterPro" id="IPR029191">
    <property type="entry name" value="Uds1"/>
</dbReference>
<evidence type="ECO:0000313" key="4">
    <source>
        <dbReference type="EMBL" id="WFD28177.1"/>
    </source>
</evidence>
<dbReference type="Proteomes" id="UP001213623">
    <property type="component" value="Chromosome 6"/>
</dbReference>
<feature type="coiled-coil region" evidence="1">
    <location>
        <begin position="681"/>
        <end position="719"/>
    </location>
</feature>
<evidence type="ECO:0000313" key="5">
    <source>
        <dbReference type="Proteomes" id="UP001213623"/>
    </source>
</evidence>
<sequence>MDRTSGTHLIPRPSLEVSTSSLPVLPDEMPQSLLDDLLITYSLLETEQYEALTLEQVGELRRSQAQLDQRLREMQERITLEKKMRHAAQSVQSSLLHTSPSRLRLYGTSPHTYMTEALQRTDEIMLQFLHVSDARHDIQRRLLAHHIAVLRDHLHSAPSPMPVSPSLHTSRSDAMLLARLSTTPSNLPGTPQGAARLWTERSLPSRSGSLCSTRSPALGGDEADDNSNVSRLLHEVDQLQERRRGLTAQLSSNSERQAALRRRLSRLCEDNRAVAERLAQHELDWPSPTLTVPHDEHEQVVQALERERAKVQALESEQAQAWQAQAAHAQALERLREEHAQALEDLRKEYAQTMEDVHTELFQLRQHAETTEAEHAQAMERVHKDHQEALGQAHKEHAEALDQLQTLQAEHAALQQEAAKQKDTLAAREAAYREALAAHEAEFSDARSAYEAQLADASHVQEQREQDEASLAPRPSASVAPTPRASPPSVRRAEASPREGPPGTLSQRLQRMFSGDRPATDELAAAEPRTSELVQLREQLEAEREQKDMVAHRLEEVMMLYRSAVSQPAVHVPVIREPIPPHAEAQSIEAQPNEVQPVEAQPDETRPKEAQPKEAQPIEAPSNEAQRADTLSPETIEVPHTPLGPPTPPEVPSTPHRAERPDLYVDVVGTPTHTRMGSSRHRFLEMEVDRLRRAAEQARVAYEQLRQRSEAERRASERERQLVDTWTSEWQALCARLEQQHHFCMRVLGKADGREEMDGLLDQIKASSAGARRSMPSADAGADAARLLGQVEEHIGDMAEGLARAGASGLGGNVIAQLEDRIEELEAQLAQRDTSSGDVSQSSLSDAPLDVCLYALVLIGTLLPEGDALLHSMSLPLDAVRRLFAPPTATDEADALDTLRRVPALDTACSLAHASGAAARRALGHAFAARVMDTAHTLAVDAHRQVPALVTDVMGRLASTLDTSEMLTDRALVLEESLRRATFASNPPTPQPDTIDVPPM</sequence>
<reference evidence="4" key="1">
    <citation type="submission" date="2023-03" db="EMBL/GenBank/DDBJ databases">
        <title>Mating type loci evolution in Malassezia.</title>
        <authorList>
            <person name="Coelho M.A."/>
        </authorList>
    </citation>
    <scope>NUCLEOTIDE SEQUENCE</scope>
    <source>
        <strain evidence="4">CBS 9557</strain>
    </source>
</reference>
<proteinExistence type="predicted"/>
<keyword evidence="5" id="KW-1185">Reference proteome</keyword>
<feature type="compositionally biased region" description="Polar residues" evidence="2">
    <location>
        <begin position="204"/>
        <end position="215"/>
    </location>
</feature>
<accession>A0AAF0J3M8</accession>
<feature type="coiled-coil region" evidence="1">
    <location>
        <begin position="229"/>
        <end position="256"/>
    </location>
</feature>
<evidence type="ECO:0000259" key="3">
    <source>
        <dbReference type="Pfam" id="PF15456"/>
    </source>
</evidence>
<dbReference type="AlphaFoldDB" id="A0AAF0J3M8"/>
<name>A0AAF0J3M8_9BASI</name>
<feature type="region of interest" description="Disordered" evidence="2">
    <location>
        <begin position="1"/>
        <end position="23"/>
    </location>
</feature>
<evidence type="ECO:0000256" key="1">
    <source>
        <dbReference type="SAM" id="Coils"/>
    </source>
</evidence>